<dbReference type="Gene3D" id="3.30.420.40">
    <property type="match status" value="2"/>
</dbReference>
<dbReference type="Pfam" id="PF00012">
    <property type="entry name" value="HSP70"/>
    <property type="match status" value="2"/>
</dbReference>
<keyword evidence="9" id="KW-1133">Transmembrane helix</keyword>
<feature type="region of interest" description="Disordered" evidence="8">
    <location>
        <begin position="474"/>
        <end position="497"/>
    </location>
</feature>
<name>A0A927L816_9ACTN</name>
<dbReference type="InterPro" id="IPR013126">
    <property type="entry name" value="Hsp_70_fam"/>
</dbReference>
<keyword evidence="5" id="KW-0346">Stress response</keyword>
<evidence type="ECO:0000256" key="8">
    <source>
        <dbReference type="SAM" id="MobiDB-lite"/>
    </source>
</evidence>
<feature type="compositionally biased region" description="Low complexity" evidence="8">
    <location>
        <begin position="475"/>
        <end position="485"/>
    </location>
</feature>
<evidence type="ECO:0000313" key="10">
    <source>
        <dbReference type="EMBL" id="MBD9727801.1"/>
    </source>
</evidence>
<feature type="transmembrane region" description="Helical" evidence="9">
    <location>
        <begin position="504"/>
        <end position="525"/>
    </location>
</feature>
<dbReference type="SUPFAM" id="SSF100920">
    <property type="entry name" value="Heat shock protein 70kD (HSP70), peptide-binding domain"/>
    <property type="match status" value="1"/>
</dbReference>
<dbReference type="GeneID" id="79934127"/>
<dbReference type="Gene3D" id="3.90.640.10">
    <property type="entry name" value="Actin, Chain A, domain 4"/>
    <property type="match status" value="1"/>
</dbReference>
<keyword evidence="6" id="KW-0143">Chaperone</keyword>
<proteinExistence type="inferred from homology"/>
<evidence type="ECO:0000256" key="2">
    <source>
        <dbReference type="ARBA" id="ARBA00022553"/>
    </source>
</evidence>
<evidence type="ECO:0000256" key="1">
    <source>
        <dbReference type="ARBA" id="ARBA00007381"/>
    </source>
</evidence>
<dbReference type="Proteomes" id="UP000661025">
    <property type="component" value="Unassembled WGS sequence"/>
</dbReference>
<evidence type="ECO:0000313" key="11">
    <source>
        <dbReference type="Proteomes" id="UP000661025"/>
    </source>
</evidence>
<keyword evidence="3 7" id="KW-0547">Nucleotide-binding</keyword>
<keyword evidence="9" id="KW-0472">Membrane</keyword>
<reference evidence="10" key="1">
    <citation type="submission" date="2020-09" db="EMBL/GenBank/DDBJ databases">
        <title>Streptomyces canutascabiei sp. nov., which causes potato common scab and is distributed across the world.</title>
        <authorList>
            <person name="Nguyen H.P."/>
            <person name="Weisberg A.J."/>
            <person name="Chang J.H."/>
            <person name="Clarke C.R."/>
        </authorList>
    </citation>
    <scope>NUCLEOTIDE SEQUENCE</scope>
    <source>
        <strain evidence="10">ID-01-6.2a</strain>
    </source>
</reference>
<evidence type="ECO:0000256" key="5">
    <source>
        <dbReference type="ARBA" id="ARBA00023016"/>
    </source>
</evidence>
<keyword evidence="2" id="KW-0597">Phosphoprotein</keyword>
<dbReference type="FunFam" id="3.90.640.10:FF:000003">
    <property type="entry name" value="Molecular chaperone DnaK"/>
    <property type="match status" value="1"/>
</dbReference>
<dbReference type="GO" id="GO:0005524">
    <property type="term" value="F:ATP binding"/>
    <property type="evidence" value="ECO:0007669"/>
    <property type="project" value="UniProtKB-KW"/>
</dbReference>
<accession>A0A927L816</accession>
<keyword evidence="9" id="KW-0812">Transmembrane</keyword>
<evidence type="ECO:0000256" key="9">
    <source>
        <dbReference type="SAM" id="Phobius"/>
    </source>
</evidence>
<dbReference type="InterPro" id="IPR029047">
    <property type="entry name" value="HSP70_peptide-bd_sf"/>
</dbReference>
<organism evidence="10 11">
    <name type="scientific">Streptomyces caniscabiei</name>
    <dbReference type="NCBI Taxonomy" id="2746961"/>
    <lineage>
        <taxon>Bacteria</taxon>
        <taxon>Bacillati</taxon>
        <taxon>Actinomycetota</taxon>
        <taxon>Actinomycetes</taxon>
        <taxon>Kitasatosporales</taxon>
        <taxon>Streptomycetaceae</taxon>
        <taxon>Streptomyces</taxon>
    </lineage>
</organism>
<comment type="similarity">
    <text evidence="1 7">Belongs to the heat shock protein 70 family.</text>
</comment>
<evidence type="ECO:0000256" key="3">
    <source>
        <dbReference type="ARBA" id="ARBA00022741"/>
    </source>
</evidence>
<evidence type="ECO:0000256" key="4">
    <source>
        <dbReference type="ARBA" id="ARBA00022840"/>
    </source>
</evidence>
<keyword evidence="4 7" id="KW-0067">ATP-binding</keyword>
<evidence type="ECO:0000256" key="7">
    <source>
        <dbReference type="RuleBase" id="RU003322"/>
    </source>
</evidence>
<comment type="caution">
    <text evidence="10">The sequence shown here is derived from an EMBL/GenBank/DDBJ whole genome shotgun (WGS) entry which is preliminary data.</text>
</comment>
<evidence type="ECO:0000256" key="6">
    <source>
        <dbReference type="ARBA" id="ARBA00023186"/>
    </source>
</evidence>
<protein>
    <submittedName>
        <fullName evidence="10">Hsp70 family protein</fullName>
    </submittedName>
</protein>
<dbReference type="InterPro" id="IPR018181">
    <property type="entry name" value="Heat_shock_70_CS"/>
</dbReference>
<dbReference type="FunFam" id="3.30.420.40:FF:000071">
    <property type="entry name" value="Molecular chaperone DnaK"/>
    <property type="match status" value="1"/>
</dbReference>
<sequence>MARVVGIDLGTRGAVVAVLDGGAGGQWKPCVVPSAEGSGSTPSVVAFTADGTTLVGEAARRQALVNVVGTVSRVKRHMGTDRLYVHGGRTRGASGITALLLAKLKRDAEAYLGEEVTGAVVTVPAHFSHAARLAVKEAGARAGLPVPRLLNEPTAAALFDGIDRDDEIVLVVHCGGGTVAFSLVEAGDGVTDVKASRGDARLGGDEWDRETARHLAARFRALHGMDPAADPTSLRRLCEAAENAKIELSSATEATIEVPCVAMSAAGPLHLHDRLSRNEFQHVTRPLLDRCGAALAEVFAAAAISVSEVSRVVMTGGATRMPALISLVRDHFGDHTPTVVTQPGEGVAFGAALQAGVLTGIVSGALVLDAASHSLGVATRGGAMNRLIERDTTLPTRRSELFTPLRDVDAADGAIVRIPVYEGEEENVADNALIGVLNLTDLTVPPEGRAPDIEVALDVDGDALVRVSATDHTTRTTWSRTPEGTCAVEHTPPDQGPNPRARTLLGVLLGVLITLTLLGGILWALW</sequence>
<dbReference type="PANTHER" id="PTHR19375">
    <property type="entry name" value="HEAT SHOCK PROTEIN 70KDA"/>
    <property type="match status" value="1"/>
</dbReference>
<dbReference type="InterPro" id="IPR043129">
    <property type="entry name" value="ATPase_NBD"/>
</dbReference>
<dbReference type="GO" id="GO:0140662">
    <property type="term" value="F:ATP-dependent protein folding chaperone"/>
    <property type="evidence" value="ECO:0007669"/>
    <property type="project" value="InterPro"/>
</dbReference>
<dbReference type="SUPFAM" id="SSF53067">
    <property type="entry name" value="Actin-like ATPase domain"/>
    <property type="match status" value="2"/>
</dbReference>
<dbReference type="PROSITE" id="PS01036">
    <property type="entry name" value="HSP70_3"/>
    <property type="match status" value="1"/>
</dbReference>
<dbReference type="EMBL" id="JACYXT010000017">
    <property type="protein sequence ID" value="MBD9727801.1"/>
    <property type="molecule type" value="Genomic_DNA"/>
</dbReference>
<gene>
    <name evidence="10" type="ORF">IHE70_32405</name>
</gene>
<dbReference type="RefSeq" id="WP_192364188.1">
    <property type="nucleotide sequence ID" value="NZ_CP119182.1"/>
</dbReference>
<dbReference type="PRINTS" id="PR00301">
    <property type="entry name" value="HEATSHOCK70"/>
</dbReference>
<dbReference type="Gene3D" id="2.60.34.10">
    <property type="entry name" value="Substrate Binding Domain Of DNAk, Chain A, domain 1"/>
    <property type="match status" value="1"/>
</dbReference>
<dbReference type="AlphaFoldDB" id="A0A927L816"/>